<sequence length="239" mass="27261">MGIIWEDNFDQGIIDPSKWAFDIGTGPPEGWGNAELQFYTNRPENARVENGILIIEARKENFEGRAFTSARLKTKGLFEFTYGTVEARIKLPFQQKGLWPAFWTLGSDIDQNQWPKCGEIDILEAGSDAAIKEGVVNRRLGAAIHWDPNGHFNKDHNTDWDLNENFRTYKLHWTETTITASIDDVEYFKADVPSDAFRKPHFLLLNLAVGGNYTGIHDPNQINPPSAQMQIEYIKVYQN</sequence>
<proteinExistence type="predicted"/>
<accession>A0AC34FFJ9</accession>
<evidence type="ECO:0000313" key="2">
    <source>
        <dbReference type="WBParaSite" id="ES5_v2.g16058.t1"/>
    </source>
</evidence>
<dbReference type="Proteomes" id="UP000887579">
    <property type="component" value="Unplaced"/>
</dbReference>
<organism evidence="1 2">
    <name type="scientific">Panagrolaimus sp. ES5</name>
    <dbReference type="NCBI Taxonomy" id="591445"/>
    <lineage>
        <taxon>Eukaryota</taxon>
        <taxon>Metazoa</taxon>
        <taxon>Ecdysozoa</taxon>
        <taxon>Nematoda</taxon>
        <taxon>Chromadorea</taxon>
        <taxon>Rhabditida</taxon>
        <taxon>Tylenchina</taxon>
        <taxon>Panagrolaimomorpha</taxon>
        <taxon>Panagrolaimoidea</taxon>
        <taxon>Panagrolaimidae</taxon>
        <taxon>Panagrolaimus</taxon>
    </lineage>
</organism>
<protein>
    <submittedName>
        <fullName evidence="2">GH16 domain-containing protein</fullName>
    </submittedName>
</protein>
<name>A0AC34FFJ9_9BILA</name>
<reference evidence="2" key="1">
    <citation type="submission" date="2022-11" db="UniProtKB">
        <authorList>
            <consortium name="WormBaseParasite"/>
        </authorList>
    </citation>
    <scope>IDENTIFICATION</scope>
</reference>
<evidence type="ECO:0000313" key="1">
    <source>
        <dbReference type="Proteomes" id="UP000887579"/>
    </source>
</evidence>
<dbReference type="WBParaSite" id="ES5_v2.g16058.t1">
    <property type="protein sequence ID" value="ES5_v2.g16058.t1"/>
    <property type="gene ID" value="ES5_v2.g16058"/>
</dbReference>